<evidence type="ECO:0000256" key="4">
    <source>
        <dbReference type="ARBA" id="ARBA00022561"/>
    </source>
</evidence>
<evidence type="ECO:0000256" key="3">
    <source>
        <dbReference type="ARBA" id="ARBA00022431"/>
    </source>
</evidence>
<name>A0A385E3F3_9VIRU</name>
<comment type="similarity">
    <text evidence="2 6">Belongs to the anelloviridae capsid protein family.</text>
</comment>
<evidence type="ECO:0000256" key="2">
    <source>
        <dbReference type="ARBA" id="ARBA00006131"/>
    </source>
</evidence>
<evidence type="ECO:0000256" key="6">
    <source>
        <dbReference type="RuleBase" id="RU361230"/>
    </source>
</evidence>
<dbReference type="GO" id="GO:0039615">
    <property type="term" value="C:T=1 icosahedral viral capsid"/>
    <property type="evidence" value="ECO:0007669"/>
    <property type="project" value="UniProtKB-UniRule"/>
</dbReference>
<dbReference type="KEGG" id="vg:80527538"/>
<comment type="subcellular location">
    <subcellularLocation>
        <location evidence="1 6">Virion</location>
    </subcellularLocation>
</comment>
<organism evidence="8 9">
    <name type="scientific">Anelloviridae sp</name>
    <dbReference type="NCBI Taxonomy" id="2055263"/>
    <lineage>
        <taxon>Viruses</taxon>
        <taxon>Monodnaviria</taxon>
        <taxon>Shotokuvirae</taxon>
        <taxon>Commensaviricota</taxon>
        <taxon>Cardeaviricetes</taxon>
        <taxon>Sanitavirales</taxon>
        <taxon>Anelloviridae</taxon>
    </lineage>
</organism>
<dbReference type="RefSeq" id="YP_010790225.1">
    <property type="nucleotide sequence ID" value="NC_075370.1"/>
</dbReference>
<keyword evidence="5 6" id="KW-0946">Virion</keyword>
<proteinExistence type="inferred from homology"/>
<protein>
    <recommendedName>
        <fullName evidence="6">Capsid protein</fullName>
    </recommendedName>
</protein>
<feature type="region of interest" description="Disordered" evidence="7">
    <location>
        <begin position="610"/>
        <end position="636"/>
    </location>
</feature>
<evidence type="ECO:0000256" key="1">
    <source>
        <dbReference type="ARBA" id="ARBA00004328"/>
    </source>
</evidence>
<keyword evidence="4 6" id="KW-0167">Capsid protein</keyword>
<keyword evidence="3 6" id="KW-1140">T=1 icosahedral capsid protein</keyword>
<feature type="compositionally biased region" description="Acidic residues" evidence="7">
    <location>
        <begin position="623"/>
        <end position="634"/>
    </location>
</feature>
<dbReference type="EMBL" id="MH649141">
    <property type="protein sequence ID" value="AXQ66281.1"/>
    <property type="molecule type" value="Genomic_DNA"/>
</dbReference>
<evidence type="ECO:0000313" key="9">
    <source>
        <dbReference type="Proteomes" id="UP000290422"/>
    </source>
</evidence>
<dbReference type="Pfam" id="PF02956">
    <property type="entry name" value="TT_ORF1"/>
    <property type="match status" value="1"/>
</dbReference>
<keyword evidence="9" id="KW-1185">Reference proteome</keyword>
<reference evidence="8 9" key="1">
    <citation type="submission" date="2018-07" db="EMBL/GenBank/DDBJ databases">
        <title>Uncovering a Universe of Circular DNA Viruses in Animal Metagenomes.</title>
        <authorList>
            <person name="Tisza M."/>
            <person name="Buck C."/>
            <person name="Pastrana D."/>
            <person name="Welch N."/>
            <person name="Peretti A."/>
        </authorList>
    </citation>
    <scope>NUCLEOTIDE SEQUENCE [LARGE SCALE GENOMIC DNA]</scope>
    <source>
        <strain evidence="8">Ctbc019</strain>
    </source>
</reference>
<dbReference type="Proteomes" id="UP000290422">
    <property type="component" value="Segment"/>
</dbReference>
<accession>A0A385E3F3</accession>
<evidence type="ECO:0000256" key="5">
    <source>
        <dbReference type="ARBA" id="ARBA00022844"/>
    </source>
</evidence>
<sequence>MPFYRWRRRPWRRRYYRRRFRRRYTRRPVRGRFYRRHWVRQKRKLPKIRISEWQPTKIIKSKVKGIYPCFLSNHKRLSNNFVQWIDSTTAHLMPGGGGFGIIQFTLNGLYELFCKAQNWWTKSNCNLPLVRFCGTTLKFWAAENYDYVVHIQRCYPMCCTDLMYMSCQPFIMMMTKNTIFVPCTKNKPRAKRYKKIFVKPPAQMTTQWYFQSQLAKTGLIIIRTAACSLDRIYTSSTASSTTIGLVSLHTTTFQFHNWKKPPTQGYKPQEKFSFYGTLNGQTDPENEPQKNLIYLGGTGPLTQGEPMTNNNTLNTYFDTNKKWGNIFDPRYLYGSSQVYITNKTPNEIKTTLLQNNNLNKTVKDQSPQLFTPRTLPLLVECRYNPLADKGKGNKIYLISITSDVETWHEPKNQKLMRKDAPLWIITWGWFDWQKKLAEAHRIDTEYVTVIESPYITPFLKYYVFLDNNFYTWPPLSPYGTELNQSDRENFFPKCNFQVQSINEIAACGPGVIKLNKDQSAEAHFNYKLHFKFGGCPAPMETICNPLEEEVYPIPNSKCQTTSLQSPTTPLSTFLYDFDERRQQITERAAKRIKKDTKTEPDIFQITGTAMDLPTSHQKTSEETTSESEESEEEIQQQLLHLRRKQLKLKRRILTLLQTPDIE</sequence>
<comment type="function">
    <text evidence="6">Self-assembles to form an icosahedral capsid.</text>
</comment>
<evidence type="ECO:0000256" key="7">
    <source>
        <dbReference type="SAM" id="MobiDB-lite"/>
    </source>
</evidence>
<evidence type="ECO:0000313" key="8">
    <source>
        <dbReference type="EMBL" id="AXQ66281.1"/>
    </source>
</evidence>
<dbReference type="InterPro" id="IPR004219">
    <property type="entry name" value="TTvirus_Unk"/>
</dbReference>
<dbReference type="GeneID" id="80527538"/>